<gene>
    <name evidence="3" type="ORF">EHQ30_11785</name>
</gene>
<dbReference type="AlphaFoldDB" id="A0A2M9XYJ8"/>
<reference evidence="3" key="1">
    <citation type="journal article" date="2019" name="PLoS Negl. Trop. Dis.">
        <title>Revisiting the worldwide diversity of Leptospira species in the environment.</title>
        <authorList>
            <person name="Vincent A.T."/>
            <person name="Schiettekatte O."/>
            <person name="Bourhy P."/>
            <person name="Veyrier F.J."/>
            <person name="Picardeau M."/>
        </authorList>
    </citation>
    <scope>NUCLEOTIDE SEQUENCE [LARGE SCALE GENOMIC DNA]</scope>
    <source>
        <strain evidence="3">201800277</strain>
    </source>
</reference>
<organism evidence="3 4">
    <name type="scientific">Leptospira brenneri</name>
    <dbReference type="NCBI Taxonomy" id="2023182"/>
    <lineage>
        <taxon>Bacteria</taxon>
        <taxon>Pseudomonadati</taxon>
        <taxon>Spirochaetota</taxon>
        <taxon>Spirochaetia</taxon>
        <taxon>Leptospirales</taxon>
        <taxon>Leptospiraceae</taxon>
        <taxon>Leptospira</taxon>
    </lineage>
</organism>
<keyword evidence="2" id="KW-0812">Transmembrane</keyword>
<dbReference type="GO" id="GO:0043022">
    <property type="term" value="F:ribosome binding"/>
    <property type="evidence" value="ECO:0007669"/>
    <property type="project" value="InterPro"/>
</dbReference>
<dbReference type="RefSeq" id="WP_100791924.1">
    <property type="nucleotide sequence ID" value="NZ_NPDQ01000008.1"/>
</dbReference>
<dbReference type="PANTHER" id="PTHR35893">
    <property type="entry name" value="INNER MEMBRANE PROTEIN-RELATED"/>
    <property type="match status" value="1"/>
</dbReference>
<comment type="caution">
    <text evidence="3">The sequence shown here is derived from an EMBL/GenBank/DDBJ whole genome shotgun (WGS) entry which is preliminary data.</text>
</comment>
<evidence type="ECO:0000256" key="1">
    <source>
        <dbReference type="SAM" id="Coils"/>
    </source>
</evidence>
<dbReference type="PANTHER" id="PTHR35893:SF3">
    <property type="entry name" value="INNER MEMBRANE PROTEIN"/>
    <property type="match status" value="1"/>
</dbReference>
<keyword evidence="2" id="KW-1133">Transmembrane helix</keyword>
<keyword evidence="4" id="KW-1185">Reference proteome</keyword>
<dbReference type="InterPro" id="IPR010279">
    <property type="entry name" value="YqjD/ElaB"/>
</dbReference>
<feature type="coiled-coil region" evidence="1">
    <location>
        <begin position="7"/>
        <end position="49"/>
    </location>
</feature>
<keyword evidence="1" id="KW-0175">Coiled coil</keyword>
<keyword evidence="2" id="KW-0472">Membrane</keyword>
<evidence type="ECO:0000256" key="2">
    <source>
        <dbReference type="SAM" id="Phobius"/>
    </source>
</evidence>
<sequence length="94" mass="10450">MEEVKKDKSLIDEIKLYEKKAKEIEQKAKEKYMEQVSDIKQKLGKASEEASIKAKEVIDTVGSYVKEHPQKAAVIGFGVGLGLGLALGLIFKKK</sequence>
<dbReference type="EMBL" id="RQFP01000008">
    <property type="protein sequence ID" value="TGK92907.1"/>
    <property type="molecule type" value="Genomic_DNA"/>
</dbReference>
<evidence type="ECO:0000313" key="4">
    <source>
        <dbReference type="Proteomes" id="UP000297891"/>
    </source>
</evidence>
<protein>
    <submittedName>
        <fullName evidence="3">DUF883 family protein</fullName>
    </submittedName>
</protein>
<dbReference type="OrthoDB" id="332357at2"/>
<name>A0A2M9XYJ8_9LEPT</name>
<proteinExistence type="predicted"/>
<accession>A0A2M9XYJ8</accession>
<dbReference type="Proteomes" id="UP000297891">
    <property type="component" value="Unassembled WGS sequence"/>
</dbReference>
<feature type="transmembrane region" description="Helical" evidence="2">
    <location>
        <begin position="72"/>
        <end position="91"/>
    </location>
</feature>
<evidence type="ECO:0000313" key="3">
    <source>
        <dbReference type="EMBL" id="TGK92907.1"/>
    </source>
</evidence>